<dbReference type="AlphaFoldDB" id="A0A0M2PXE0"/>
<comment type="similarity">
    <text evidence="6">Belongs to the Ccs1/CcsB family.</text>
</comment>
<evidence type="ECO:0000256" key="3">
    <source>
        <dbReference type="ARBA" id="ARBA00022748"/>
    </source>
</evidence>
<name>A0A0M2PXE0_PROHO</name>
<evidence type="ECO:0000256" key="2">
    <source>
        <dbReference type="ARBA" id="ARBA00022692"/>
    </source>
</evidence>
<dbReference type="HAMAP" id="MF_01392">
    <property type="entry name" value="CytC_Ccs1"/>
    <property type="match status" value="1"/>
</dbReference>
<comment type="function">
    <text evidence="6">Required during biogenesis of c-type cytochromes (cytochrome c6 and cytochrome f) at the step of heme attachment.</text>
</comment>
<keyword evidence="5 6" id="KW-0472">Membrane</keyword>
<comment type="caution">
    <text evidence="10">The sequence shown here is derived from an EMBL/GenBank/DDBJ whole genome shotgun (WGS) entry which is preliminary data.</text>
</comment>
<dbReference type="Proteomes" id="UP000034681">
    <property type="component" value="Unassembled WGS sequence"/>
</dbReference>
<dbReference type="eggNOG" id="COG1333">
    <property type="taxonomic scope" value="Bacteria"/>
</dbReference>
<protein>
    <recommendedName>
        <fullName evidence="6">Cytochrome c biogenesis protein CcsB</fullName>
    </recommendedName>
</protein>
<evidence type="ECO:0000256" key="8">
    <source>
        <dbReference type="SAM" id="Phobius"/>
    </source>
</evidence>
<evidence type="ECO:0000313" key="10">
    <source>
        <dbReference type="EMBL" id="KKJ01101.1"/>
    </source>
</evidence>
<accession>A0A0M2PXE0</accession>
<feature type="region of interest" description="Disordered" evidence="7">
    <location>
        <begin position="450"/>
        <end position="481"/>
    </location>
</feature>
<feature type="compositionally biased region" description="Pro residues" evidence="7">
    <location>
        <begin position="460"/>
        <end position="469"/>
    </location>
</feature>
<evidence type="ECO:0000256" key="7">
    <source>
        <dbReference type="SAM" id="MobiDB-lite"/>
    </source>
</evidence>
<feature type="domain" description="ResB-like" evidence="9">
    <location>
        <begin position="373"/>
        <end position="439"/>
    </location>
</feature>
<evidence type="ECO:0000256" key="4">
    <source>
        <dbReference type="ARBA" id="ARBA00022989"/>
    </source>
</evidence>
<dbReference type="Pfam" id="PF05140">
    <property type="entry name" value="ResB"/>
    <property type="match status" value="2"/>
</dbReference>
<comment type="subunit">
    <text evidence="6">May interact with CcsA.</text>
</comment>
<feature type="transmembrane region" description="Helical" evidence="8">
    <location>
        <begin position="391"/>
        <end position="408"/>
    </location>
</feature>
<keyword evidence="3 6" id="KW-0201">Cytochrome c-type biogenesis</keyword>
<gene>
    <name evidence="6" type="primary">ccsB</name>
    <name evidence="6" type="synonym">ccs1</name>
    <name evidence="10" type="ORF">PROH_01495</name>
</gene>
<keyword evidence="11" id="KW-1185">Reference proteome</keyword>
<feature type="transmembrane region" description="Helical" evidence="8">
    <location>
        <begin position="85"/>
        <end position="105"/>
    </location>
</feature>
<evidence type="ECO:0000313" key="11">
    <source>
        <dbReference type="Proteomes" id="UP000034681"/>
    </source>
</evidence>
<evidence type="ECO:0000256" key="6">
    <source>
        <dbReference type="HAMAP-Rule" id="MF_01392"/>
    </source>
</evidence>
<evidence type="ECO:0000256" key="1">
    <source>
        <dbReference type="ARBA" id="ARBA00004141"/>
    </source>
</evidence>
<keyword evidence="6" id="KW-0793">Thylakoid</keyword>
<feature type="transmembrane region" description="Helical" evidence="8">
    <location>
        <begin position="174"/>
        <end position="195"/>
    </location>
</feature>
<keyword evidence="2 6" id="KW-0812">Transmembrane</keyword>
<dbReference type="PANTHER" id="PTHR31566:SF0">
    <property type="entry name" value="CYTOCHROME C BIOGENESIS PROTEIN CCS1, CHLOROPLASTIC"/>
    <property type="match status" value="1"/>
</dbReference>
<dbReference type="STRING" id="317619.GCA_000332315_03472"/>
<reference evidence="10" key="1">
    <citation type="submission" date="2012-04" db="EMBL/GenBank/DDBJ databases">
        <authorList>
            <person name="Borisov I.G."/>
            <person name="Ivanikova N.V."/>
            <person name="Pinevich A.V."/>
        </authorList>
    </citation>
    <scope>NUCLEOTIDE SEQUENCE [LARGE SCALE GENOMIC DNA]</scope>
    <source>
        <strain evidence="10">CALU 1027</strain>
    </source>
</reference>
<dbReference type="RefSeq" id="WP_017713666.1">
    <property type="nucleotide sequence ID" value="NZ_KB235941.1"/>
</dbReference>
<dbReference type="InterPro" id="IPR023494">
    <property type="entry name" value="Cyt_c_bgen_Ccs1/CcsB/ResB"/>
</dbReference>
<sequence length="481" mass="53140">MTFFIKPWQGLQNYVKSDLLPFLADLRLAISLFLLIALFSISGTVLEQGEPLSFYQENYPESPALFGFLTWKVIWLLGLNEVYRTGWFLGLLILFGTSLTACTFTRQLPALKAARSWTFYDRPRQFQKLAFSAELQGIDLTTVQQHLSSHGFKLFNQDNSLYGRKGLAGRIGPIVVHGSMLIILAGSIVGSLVGFKAQEMVPDGSTFQIHNIIDAGPWAKTDTDTIQKDWAVHVNRFWIDYSPTGRIDQFYSDLSIINDQGDELARKTIHVNEPLRYGGLTFYQADWSISEIRLRLNNSPIFQIPMASLSQQLGAQLWGTWVPIKPDMSDGISLITKDLQGTLMIYGSDGLPLGTTRVGMATAINDSLTLNILDLVGSTGLQIKSDPGIPLVYLGFGLLMLGVIMSYVSHSQVWVLAAGDRLYFGGRTNRAQVSFERELLAVLADLQAQPQPDASLSPETPSPETPSPETPAVSALDPSSK</sequence>
<dbReference type="EMBL" id="AJTX02000002">
    <property type="protein sequence ID" value="KKJ01101.1"/>
    <property type="molecule type" value="Genomic_DNA"/>
</dbReference>
<feature type="domain" description="ResB-like" evidence="9">
    <location>
        <begin position="26"/>
        <end position="301"/>
    </location>
</feature>
<dbReference type="GO" id="GO:0017004">
    <property type="term" value="P:cytochrome complex assembly"/>
    <property type="evidence" value="ECO:0007669"/>
    <property type="project" value="UniProtKB-UniRule"/>
</dbReference>
<feature type="transmembrane region" description="Helical" evidence="8">
    <location>
        <begin position="20"/>
        <end position="41"/>
    </location>
</feature>
<keyword evidence="4 6" id="KW-1133">Transmembrane helix</keyword>
<organism evidence="10 11">
    <name type="scientific">Prochlorothrix hollandica PCC 9006 = CALU 1027</name>
    <dbReference type="NCBI Taxonomy" id="317619"/>
    <lineage>
        <taxon>Bacteria</taxon>
        <taxon>Bacillati</taxon>
        <taxon>Cyanobacteriota</taxon>
        <taxon>Cyanophyceae</taxon>
        <taxon>Prochlorotrichales</taxon>
        <taxon>Prochlorotrichaceae</taxon>
        <taxon>Prochlorothrix</taxon>
    </lineage>
</organism>
<dbReference type="InterPro" id="IPR007816">
    <property type="entry name" value="ResB-like_domain"/>
</dbReference>
<evidence type="ECO:0000256" key="5">
    <source>
        <dbReference type="ARBA" id="ARBA00023136"/>
    </source>
</evidence>
<proteinExistence type="inferred from homology"/>
<dbReference type="PANTHER" id="PTHR31566">
    <property type="entry name" value="CYTOCHROME C BIOGENESIS PROTEIN CCS1, CHLOROPLASTIC"/>
    <property type="match status" value="1"/>
</dbReference>
<dbReference type="GO" id="GO:0031676">
    <property type="term" value="C:plasma membrane-derived thylakoid membrane"/>
    <property type="evidence" value="ECO:0007669"/>
    <property type="project" value="UniProtKB-SubCell"/>
</dbReference>
<evidence type="ECO:0000259" key="9">
    <source>
        <dbReference type="Pfam" id="PF05140"/>
    </source>
</evidence>
<feature type="transmembrane region" description="Helical" evidence="8">
    <location>
        <begin position="62"/>
        <end position="79"/>
    </location>
</feature>
<dbReference type="OrthoDB" id="9770923at2"/>
<comment type="subcellular location">
    <subcellularLocation>
        <location evidence="6">Cellular thylakoid membrane</location>
        <topology evidence="6">Multi-pass membrane protein</topology>
    </subcellularLocation>
    <subcellularLocation>
        <location evidence="1">Membrane</location>
        <topology evidence="1">Multi-pass membrane protein</topology>
    </subcellularLocation>
</comment>